<keyword evidence="13 19" id="KW-1133">Transmembrane helix</keyword>
<protein>
    <recommendedName>
        <fullName evidence="7 18">Phosphatidate cytidylyltransferase</fullName>
        <ecNumber evidence="6 18">2.7.7.41</ecNumber>
    </recommendedName>
</protein>
<comment type="similarity">
    <text evidence="5 18">Belongs to the CDS family.</text>
</comment>
<evidence type="ECO:0000256" key="12">
    <source>
        <dbReference type="ARBA" id="ARBA00022695"/>
    </source>
</evidence>
<dbReference type="Proteomes" id="UP001319827">
    <property type="component" value="Chromosome"/>
</dbReference>
<evidence type="ECO:0000256" key="3">
    <source>
        <dbReference type="ARBA" id="ARBA00005119"/>
    </source>
</evidence>
<evidence type="ECO:0000256" key="17">
    <source>
        <dbReference type="ARBA" id="ARBA00023264"/>
    </source>
</evidence>
<dbReference type="PANTHER" id="PTHR46382:SF1">
    <property type="entry name" value="PHOSPHATIDATE CYTIDYLYLTRANSFERASE"/>
    <property type="match status" value="1"/>
</dbReference>
<feature type="transmembrane region" description="Helical" evidence="19">
    <location>
        <begin position="69"/>
        <end position="86"/>
    </location>
</feature>
<dbReference type="PANTHER" id="PTHR46382">
    <property type="entry name" value="PHOSPHATIDATE CYTIDYLYLTRANSFERASE"/>
    <property type="match status" value="1"/>
</dbReference>
<evidence type="ECO:0000256" key="19">
    <source>
        <dbReference type="SAM" id="Phobius"/>
    </source>
</evidence>
<keyword evidence="17" id="KW-1208">Phospholipid metabolism</keyword>
<dbReference type="EMBL" id="AP024355">
    <property type="protein sequence ID" value="BCR05462.1"/>
    <property type="molecule type" value="Genomic_DNA"/>
</dbReference>
<evidence type="ECO:0000256" key="4">
    <source>
        <dbReference type="ARBA" id="ARBA00005189"/>
    </source>
</evidence>
<evidence type="ECO:0000256" key="10">
    <source>
        <dbReference type="ARBA" id="ARBA00022679"/>
    </source>
</evidence>
<keyword evidence="11 18" id="KW-0812">Transmembrane</keyword>
<keyword evidence="8" id="KW-1003">Cell membrane</keyword>
<keyword evidence="10 18" id="KW-0808">Transferase</keyword>
<gene>
    <name evidence="20" type="primary">cdsA</name>
    <name evidence="20" type="ORF">DESUT3_25310</name>
</gene>
<keyword evidence="16" id="KW-0594">Phospholipid biosynthesis</keyword>
<dbReference type="PROSITE" id="PS01315">
    <property type="entry name" value="CDS"/>
    <property type="match status" value="1"/>
</dbReference>
<proteinExistence type="inferred from homology"/>
<keyword evidence="9" id="KW-0444">Lipid biosynthesis</keyword>
<evidence type="ECO:0000256" key="14">
    <source>
        <dbReference type="ARBA" id="ARBA00023098"/>
    </source>
</evidence>
<organism evidence="20 21">
    <name type="scientific">Desulfuromonas versatilis</name>
    <dbReference type="NCBI Taxonomy" id="2802975"/>
    <lineage>
        <taxon>Bacteria</taxon>
        <taxon>Pseudomonadati</taxon>
        <taxon>Thermodesulfobacteriota</taxon>
        <taxon>Desulfuromonadia</taxon>
        <taxon>Desulfuromonadales</taxon>
        <taxon>Desulfuromonadaceae</taxon>
        <taxon>Desulfuromonas</taxon>
    </lineage>
</organism>
<dbReference type="EC" id="2.7.7.41" evidence="6 18"/>
<dbReference type="Pfam" id="PF01148">
    <property type="entry name" value="CTP_transf_1"/>
    <property type="match status" value="1"/>
</dbReference>
<evidence type="ECO:0000313" key="20">
    <source>
        <dbReference type="EMBL" id="BCR05462.1"/>
    </source>
</evidence>
<dbReference type="InterPro" id="IPR000374">
    <property type="entry name" value="PC_trans"/>
</dbReference>
<comment type="pathway">
    <text evidence="4">Lipid metabolism.</text>
</comment>
<keyword evidence="12 18" id="KW-0548">Nucleotidyltransferase</keyword>
<keyword evidence="21" id="KW-1185">Reference proteome</keyword>
<evidence type="ECO:0000256" key="13">
    <source>
        <dbReference type="ARBA" id="ARBA00022989"/>
    </source>
</evidence>
<evidence type="ECO:0000256" key="9">
    <source>
        <dbReference type="ARBA" id="ARBA00022516"/>
    </source>
</evidence>
<evidence type="ECO:0000256" key="18">
    <source>
        <dbReference type="RuleBase" id="RU003938"/>
    </source>
</evidence>
<dbReference type="GO" id="GO:0016779">
    <property type="term" value="F:nucleotidyltransferase activity"/>
    <property type="evidence" value="ECO:0007669"/>
    <property type="project" value="UniProtKB-KW"/>
</dbReference>
<feature type="transmembrane region" description="Helical" evidence="19">
    <location>
        <begin position="98"/>
        <end position="117"/>
    </location>
</feature>
<evidence type="ECO:0000256" key="15">
    <source>
        <dbReference type="ARBA" id="ARBA00023136"/>
    </source>
</evidence>
<comment type="pathway">
    <text evidence="3 18">Phospholipid metabolism; CDP-diacylglycerol biosynthesis; CDP-diacylglycerol from sn-glycerol 3-phosphate: step 3/3.</text>
</comment>
<evidence type="ECO:0000256" key="7">
    <source>
        <dbReference type="ARBA" id="ARBA00019373"/>
    </source>
</evidence>
<comment type="subcellular location">
    <subcellularLocation>
        <location evidence="2">Cell membrane</location>
        <topology evidence="2">Multi-pass membrane protein</topology>
    </subcellularLocation>
</comment>
<name>A0ABN6DZ86_9BACT</name>
<evidence type="ECO:0000256" key="2">
    <source>
        <dbReference type="ARBA" id="ARBA00004651"/>
    </source>
</evidence>
<feature type="transmembrane region" description="Helical" evidence="19">
    <location>
        <begin position="27"/>
        <end position="57"/>
    </location>
</feature>
<keyword evidence="14" id="KW-0443">Lipid metabolism</keyword>
<feature type="transmembrane region" description="Helical" evidence="19">
    <location>
        <begin position="138"/>
        <end position="160"/>
    </location>
</feature>
<evidence type="ECO:0000256" key="5">
    <source>
        <dbReference type="ARBA" id="ARBA00010185"/>
    </source>
</evidence>
<comment type="catalytic activity">
    <reaction evidence="1 18">
        <text>a 1,2-diacyl-sn-glycero-3-phosphate + CTP + H(+) = a CDP-1,2-diacyl-sn-glycerol + diphosphate</text>
        <dbReference type="Rhea" id="RHEA:16229"/>
        <dbReference type="ChEBI" id="CHEBI:15378"/>
        <dbReference type="ChEBI" id="CHEBI:33019"/>
        <dbReference type="ChEBI" id="CHEBI:37563"/>
        <dbReference type="ChEBI" id="CHEBI:58332"/>
        <dbReference type="ChEBI" id="CHEBI:58608"/>
        <dbReference type="EC" id="2.7.7.41"/>
    </reaction>
</comment>
<sequence>MALVEFYAMSLAAERSGERALAIGTGVLLPLCCLAGAQAIPAALTLVVLLFATLFLFRFGDLAKVVQHLSLVLLGYLYIPVLLSHMVLLRELPYGREWIFLVLVVVMAGDTSAYFTGINFGRRKLYPAISPNKSVEGALGGLAGSVFGAALASAAFLPVLSWLDCLVVGLGLGALGQVGDLFESMLKRSFGVKDSGRMIPGHGGILDRLDSLLFAFPAAYYFALLKFAGQG</sequence>
<evidence type="ECO:0000313" key="21">
    <source>
        <dbReference type="Proteomes" id="UP001319827"/>
    </source>
</evidence>
<evidence type="ECO:0000256" key="8">
    <source>
        <dbReference type="ARBA" id="ARBA00022475"/>
    </source>
</evidence>
<evidence type="ECO:0000256" key="11">
    <source>
        <dbReference type="ARBA" id="ARBA00022692"/>
    </source>
</evidence>
<keyword evidence="15 19" id="KW-0472">Membrane</keyword>
<feature type="transmembrane region" description="Helical" evidence="19">
    <location>
        <begin position="205"/>
        <end position="223"/>
    </location>
</feature>
<evidence type="ECO:0000256" key="1">
    <source>
        <dbReference type="ARBA" id="ARBA00001698"/>
    </source>
</evidence>
<accession>A0ABN6DZ86</accession>
<reference evidence="20 21" key="2">
    <citation type="journal article" date="2021" name="Int. J. Syst. Evol. Microbiol.">
        <title>Isolation and Polyphasic Characterization of Desulfuromonas versatilis sp. Nov., an Electrogenic Bacteria Capable of Versatile Metabolism Isolated from a Graphene Oxide-Reducing Enrichment Culture.</title>
        <authorList>
            <person name="Xie L."/>
            <person name="Yoshida N."/>
            <person name="Ishii S."/>
            <person name="Meng L."/>
        </authorList>
    </citation>
    <scope>NUCLEOTIDE SEQUENCE [LARGE SCALE GENOMIC DNA]</scope>
    <source>
        <strain evidence="20 21">NIT-T3</strain>
    </source>
</reference>
<reference evidence="20 21" key="1">
    <citation type="journal article" date="2016" name="C (Basel)">
        <title>Selective Growth of and Electricity Production by Marine Exoelectrogenic Bacteria in Self-Aggregated Hydrogel of Microbially Reduced Graphene Oxide.</title>
        <authorList>
            <person name="Yoshida N."/>
            <person name="Goto Y."/>
            <person name="Miyata Y."/>
        </authorList>
    </citation>
    <scope>NUCLEOTIDE SEQUENCE [LARGE SCALE GENOMIC DNA]</scope>
    <source>
        <strain evidence="20 21">NIT-T3</strain>
    </source>
</reference>
<evidence type="ECO:0000256" key="6">
    <source>
        <dbReference type="ARBA" id="ARBA00012487"/>
    </source>
</evidence>
<evidence type="ECO:0000256" key="16">
    <source>
        <dbReference type="ARBA" id="ARBA00023209"/>
    </source>
</evidence>